<dbReference type="GO" id="GO:0005524">
    <property type="term" value="F:ATP binding"/>
    <property type="evidence" value="ECO:0007669"/>
    <property type="project" value="UniProtKB-UniRule"/>
</dbReference>
<dbReference type="GO" id="GO:0007166">
    <property type="term" value="P:cell surface receptor signaling pathway"/>
    <property type="evidence" value="ECO:0007669"/>
    <property type="project" value="InterPro"/>
</dbReference>
<evidence type="ECO:0000256" key="15">
    <source>
        <dbReference type="SAM" id="SignalP"/>
    </source>
</evidence>
<evidence type="ECO:0000256" key="14">
    <source>
        <dbReference type="SAM" id="Phobius"/>
    </source>
</evidence>
<dbReference type="EMBL" id="JAMFTS010000003">
    <property type="protein sequence ID" value="KAJ4779973.1"/>
    <property type="molecule type" value="Genomic_DNA"/>
</dbReference>
<organism evidence="17 18">
    <name type="scientific">Rhynchospora pubera</name>
    <dbReference type="NCBI Taxonomy" id="906938"/>
    <lineage>
        <taxon>Eukaryota</taxon>
        <taxon>Viridiplantae</taxon>
        <taxon>Streptophyta</taxon>
        <taxon>Embryophyta</taxon>
        <taxon>Tracheophyta</taxon>
        <taxon>Spermatophyta</taxon>
        <taxon>Magnoliopsida</taxon>
        <taxon>Liliopsida</taxon>
        <taxon>Poales</taxon>
        <taxon>Cyperaceae</taxon>
        <taxon>Cyperoideae</taxon>
        <taxon>Rhynchosporeae</taxon>
        <taxon>Rhynchospora</taxon>
    </lineage>
</organism>
<dbReference type="InterPro" id="IPR008271">
    <property type="entry name" value="Ser/Thr_kinase_AS"/>
</dbReference>
<keyword evidence="7 17" id="KW-0418">Kinase</keyword>
<evidence type="ECO:0000256" key="13">
    <source>
        <dbReference type="PROSITE-ProRule" id="PRU10141"/>
    </source>
</evidence>
<dbReference type="GO" id="GO:0004674">
    <property type="term" value="F:protein serine/threonine kinase activity"/>
    <property type="evidence" value="ECO:0007669"/>
    <property type="project" value="UniProtKB-KW"/>
</dbReference>
<keyword evidence="9 14" id="KW-1133">Transmembrane helix</keyword>
<accession>A0AAV8ENY6</accession>
<dbReference type="PROSITE" id="PS50011">
    <property type="entry name" value="PROTEIN_KINASE_DOM"/>
    <property type="match status" value="1"/>
</dbReference>
<evidence type="ECO:0000256" key="6">
    <source>
        <dbReference type="ARBA" id="ARBA00022741"/>
    </source>
</evidence>
<protein>
    <submittedName>
        <fullName evidence="17">Wall-associated kinase family protein</fullName>
    </submittedName>
</protein>
<keyword evidence="4 14" id="KW-0812">Transmembrane</keyword>
<keyword evidence="6 13" id="KW-0547">Nucleotide-binding</keyword>
<dbReference type="Pfam" id="PF00069">
    <property type="entry name" value="Pkinase"/>
    <property type="match status" value="1"/>
</dbReference>
<keyword evidence="11" id="KW-1015">Disulfide bond</keyword>
<gene>
    <name evidence="17" type="ORF">LUZ62_064230</name>
</gene>
<dbReference type="Pfam" id="PF13947">
    <property type="entry name" value="GUB_WAK_bind"/>
    <property type="match status" value="1"/>
</dbReference>
<name>A0AAV8ENY6_9POAL</name>
<dbReference type="PROSITE" id="PS00108">
    <property type="entry name" value="PROTEIN_KINASE_ST"/>
    <property type="match status" value="1"/>
</dbReference>
<dbReference type="Proteomes" id="UP001140206">
    <property type="component" value="Chromosome 3"/>
</dbReference>
<dbReference type="SMART" id="SM00220">
    <property type="entry name" value="S_TKc"/>
    <property type="match status" value="1"/>
</dbReference>
<dbReference type="CDD" id="cd14066">
    <property type="entry name" value="STKc_IRAK"/>
    <property type="match status" value="1"/>
</dbReference>
<dbReference type="InterPro" id="IPR017441">
    <property type="entry name" value="Protein_kinase_ATP_BS"/>
</dbReference>
<dbReference type="InterPro" id="IPR011009">
    <property type="entry name" value="Kinase-like_dom_sf"/>
</dbReference>
<keyword evidence="10 14" id="KW-0472">Membrane</keyword>
<evidence type="ECO:0000313" key="17">
    <source>
        <dbReference type="EMBL" id="KAJ4779973.1"/>
    </source>
</evidence>
<evidence type="ECO:0000256" key="8">
    <source>
        <dbReference type="ARBA" id="ARBA00022840"/>
    </source>
</evidence>
<dbReference type="Gene3D" id="1.10.510.10">
    <property type="entry name" value="Transferase(Phosphotransferase) domain 1"/>
    <property type="match status" value="1"/>
</dbReference>
<reference evidence="17" key="1">
    <citation type="submission" date="2022-08" db="EMBL/GenBank/DDBJ databases">
        <authorList>
            <person name="Marques A."/>
        </authorList>
    </citation>
    <scope>NUCLEOTIDE SEQUENCE</scope>
    <source>
        <strain evidence="17">RhyPub2mFocal</strain>
        <tissue evidence="17">Leaves</tissue>
    </source>
</reference>
<dbReference type="AlphaFoldDB" id="A0AAV8ENY6"/>
<evidence type="ECO:0000256" key="9">
    <source>
        <dbReference type="ARBA" id="ARBA00022989"/>
    </source>
</evidence>
<feature type="signal peptide" evidence="15">
    <location>
        <begin position="1"/>
        <end position="22"/>
    </location>
</feature>
<keyword evidence="18" id="KW-1185">Reference proteome</keyword>
<dbReference type="GO" id="GO:0005886">
    <property type="term" value="C:plasma membrane"/>
    <property type="evidence" value="ECO:0007669"/>
    <property type="project" value="TreeGrafter"/>
</dbReference>
<dbReference type="FunFam" id="3.30.200.20:FF:000043">
    <property type="entry name" value="Wall-associated receptor kinase 2"/>
    <property type="match status" value="1"/>
</dbReference>
<evidence type="ECO:0000256" key="4">
    <source>
        <dbReference type="ARBA" id="ARBA00022692"/>
    </source>
</evidence>
<dbReference type="PROSITE" id="PS00107">
    <property type="entry name" value="PROTEIN_KINASE_ATP"/>
    <property type="match status" value="1"/>
</dbReference>
<keyword evidence="3" id="KW-0808">Transferase</keyword>
<evidence type="ECO:0000256" key="2">
    <source>
        <dbReference type="ARBA" id="ARBA00022527"/>
    </source>
</evidence>
<dbReference type="InterPro" id="IPR025287">
    <property type="entry name" value="WAK_GUB"/>
</dbReference>
<dbReference type="InterPro" id="IPR045274">
    <property type="entry name" value="WAK-like"/>
</dbReference>
<feature type="domain" description="Protein kinase" evidence="16">
    <location>
        <begin position="378"/>
        <end position="652"/>
    </location>
</feature>
<evidence type="ECO:0000256" key="3">
    <source>
        <dbReference type="ARBA" id="ARBA00022679"/>
    </source>
</evidence>
<keyword evidence="2" id="KW-0723">Serine/threonine-protein kinase</keyword>
<feature type="binding site" evidence="13">
    <location>
        <position position="413"/>
    </location>
    <ligand>
        <name>ATP</name>
        <dbReference type="ChEBI" id="CHEBI:30616"/>
    </ligand>
</feature>
<evidence type="ECO:0000256" key="1">
    <source>
        <dbReference type="ARBA" id="ARBA00004479"/>
    </source>
</evidence>
<comment type="subcellular location">
    <subcellularLocation>
        <location evidence="1">Membrane</location>
        <topology evidence="1">Single-pass type I membrane protein</topology>
    </subcellularLocation>
</comment>
<evidence type="ECO:0000256" key="7">
    <source>
        <dbReference type="ARBA" id="ARBA00022777"/>
    </source>
</evidence>
<dbReference type="Gene3D" id="3.30.200.20">
    <property type="entry name" value="Phosphorylase Kinase, domain 1"/>
    <property type="match status" value="1"/>
</dbReference>
<dbReference type="FunFam" id="1.10.510.10:FF:000084">
    <property type="entry name" value="Wall-associated receptor kinase 2"/>
    <property type="match status" value="1"/>
</dbReference>
<proteinExistence type="predicted"/>
<evidence type="ECO:0000259" key="16">
    <source>
        <dbReference type="PROSITE" id="PS50011"/>
    </source>
</evidence>
<feature type="transmembrane region" description="Helical" evidence="14">
    <location>
        <begin position="301"/>
        <end position="325"/>
    </location>
</feature>
<evidence type="ECO:0000256" key="12">
    <source>
        <dbReference type="ARBA" id="ARBA00023180"/>
    </source>
</evidence>
<dbReference type="SUPFAM" id="SSF56112">
    <property type="entry name" value="Protein kinase-like (PK-like)"/>
    <property type="match status" value="1"/>
</dbReference>
<comment type="caution">
    <text evidence="17">The sequence shown here is derived from an EMBL/GenBank/DDBJ whole genome shotgun (WGS) entry which is preliminary data.</text>
</comment>
<dbReference type="GO" id="GO:0030247">
    <property type="term" value="F:polysaccharide binding"/>
    <property type="evidence" value="ECO:0007669"/>
    <property type="project" value="InterPro"/>
</dbReference>
<evidence type="ECO:0000256" key="10">
    <source>
        <dbReference type="ARBA" id="ARBA00023136"/>
    </source>
</evidence>
<dbReference type="PANTHER" id="PTHR27005">
    <property type="entry name" value="WALL-ASSOCIATED RECEPTOR KINASE-LIKE 21"/>
    <property type="match status" value="1"/>
</dbReference>
<feature type="chain" id="PRO_5043563720" evidence="15">
    <location>
        <begin position="23"/>
        <end position="704"/>
    </location>
</feature>
<sequence length="704" mass="78428">MHYHFKILVLLMILQSATPTLPQIILADNKPLISSATLSHCPSKCGDFDLTDVYPFGIGEGCFQPGFELICNNQTEPPVLFLSDGSTKIVDFSIHSAHNYVLVDSPVYIPPQGAIFYNGSWKVPGQSFTINYDQGASFTISGCGVQAFVFGDYPNALIGSCATDCATNEHYVYECYISIPGGTKDFHLEMTPSETQNKSNMDNVRAVLGTNDNPGLVLSWQITDRPSCKEAEQDQATYACLSAHSECEDVAQEIYGYSCFCSGHYAGNPYRTDGCQGIVCMPGEKADPKDGKCIKNGKSPLLGILIGVGSCSATLLFVFCARLVVNRLRRKNQIRTRNTNFSKNQGLLLQQLISSEEAIAGTRKIFSLEELEVATNNFNRARILGQGGHGTVYKGILLDQRVVAIKKAKLVKKSEIKQFINEVALLSQIIHRNVVSLFGCCLETEVPLLVYEFVSNGTLYDKLHKCADNICTLTWRDRIRIATEAACALSYLHSAASICIFHRDVKSSNILLDDNCIAKVSDFGSSRFIPIDQKHVITAVQGTFGYLDPEYMHTGQLSEKSDVYSFGVIVIELLTRQKPVFTNESGEAINLSNYFLQSLRDGSYTELIDADIREQLTEEELMDMIDLVKMCLKMRGEERPTMKEVEMRLQLIRTNREKCLQPAQTREEETQLLQAELVYIRNHTAGWGNQDTTNLFIESITMPR</sequence>
<evidence type="ECO:0000256" key="5">
    <source>
        <dbReference type="ARBA" id="ARBA00022729"/>
    </source>
</evidence>
<dbReference type="PANTHER" id="PTHR27005:SF283">
    <property type="entry name" value="OS02G0633066 PROTEIN"/>
    <property type="match status" value="1"/>
</dbReference>
<evidence type="ECO:0000313" key="18">
    <source>
        <dbReference type="Proteomes" id="UP001140206"/>
    </source>
</evidence>
<keyword evidence="8 13" id="KW-0067">ATP-binding</keyword>
<keyword evidence="12" id="KW-0325">Glycoprotein</keyword>
<dbReference type="InterPro" id="IPR000719">
    <property type="entry name" value="Prot_kinase_dom"/>
</dbReference>
<evidence type="ECO:0000256" key="11">
    <source>
        <dbReference type="ARBA" id="ARBA00023157"/>
    </source>
</evidence>
<keyword evidence="5 15" id="KW-0732">Signal</keyword>